<dbReference type="AlphaFoldDB" id="G6B048"/>
<dbReference type="HOGENOM" id="CLU_043032_0_0_10"/>
<evidence type="ECO:0000313" key="2">
    <source>
        <dbReference type="Proteomes" id="UP000004407"/>
    </source>
</evidence>
<organism evidence="1 2">
    <name type="scientific">Leyella stercorea DSM 18206</name>
    <dbReference type="NCBI Taxonomy" id="1002367"/>
    <lineage>
        <taxon>Bacteria</taxon>
        <taxon>Pseudomonadati</taxon>
        <taxon>Bacteroidota</taxon>
        <taxon>Bacteroidia</taxon>
        <taxon>Bacteroidales</taxon>
        <taxon>Prevotellaceae</taxon>
        <taxon>Leyella</taxon>
    </lineage>
</organism>
<dbReference type="InterPro" id="IPR036525">
    <property type="entry name" value="Tubulin/FtsZ_GTPase_sf"/>
</dbReference>
<name>G6B048_9BACT</name>
<dbReference type="GeneID" id="78337765"/>
<comment type="caution">
    <text evidence="1">The sequence shown here is derived from an EMBL/GenBank/DDBJ whole genome shotgun (WGS) entry which is preliminary data.</text>
</comment>
<dbReference type="EMBL" id="AFZZ01000194">
    <property type="protein sequence ID" value="EHJ37956.1"/>
    <property type="molecule type" value="Genomic_DNA"/>
</dbReference>
<dbReference type="RefSeq" id="WP_007901656.1">
    <property type="nucleotide sequence ID" value="NZ_JH379450.1"/>
</dbReference>
<proteinExistence type="predicted"/>
<evidence type="ECO:0000313" key="1">
    <source>
        <dbReference type="EMBL" id="EHJ37956.1"/>
    </source>
</evidence>
<dbReference type="eggNOG" id="COG0206">
    <property type="taxonomic scope" value="Bacteria"/>
</dbReference>
<dbReference type="PATRIC" id="fig|1002367.3.peg.1827"/>
<gene>
    <name evidence="1" type="ORF">HMPREF0673_02265</name>
</gene>
<dbReference type="SUPFAM" id="SSF52490">
    <property type="entry name" value="Tubulin nucleotide-binding domain-like"/>
    <property type="match status" value="1"/>
</dbReference>
<dbReference type="Gene3D" id="3.40.50.1440">
    <property type="entry name" value="Tubulin/FtsZ, GTPase domain"/>
    <property type="match status" value="1"/>
</dbReference>
<sequence>MSKIYVFGIGGTGARVIRSLTMLLASGVKLGENIDTVIPVIIDQDRSNGDLTRTIALLKTYKSLHDQLKFGRNSKSEFFKTNIDDLNTSFRMQVADVADKDFQSYIKYLNLDTRNKALVSLLFSKKNLEARMDVGFKGNPNMGSVVLNNFSTEADNDLGSILESFQSGDKIFIISSIFGGTGAAGFPLLLKTLRQAQSSQLPSAALVANAPIGAITVLPYFGVQHDEDSEINMDSFMSKAKAALSYYRDNLNTDVLYYISDKLSKNYDNHEGDSAQRNNAHFVEMVAALSIIDFCKNNVQHDGSKSFKEFGFNEDKPVVSIRTLADSTRALVGKPLISMFIFEKFYKEHLKNTWENAWAKDFSYADDDNEGKMDSTVMSHDFFVKLTKFLKDFDNEWLREMANNSRAFKPFNLETSGENIFNSIDGYEPKKTGFWGKLTSKNLDGYEAIDNAIADISNDLHKKLPMYDYFMDVHWQAINKVLKSKFGI</sequence>
<accession>G6B048</accession>
<dbReference type="Proteomes" id="UP000004407">
    <property type="component" value="Unassembled WGS sequence"/>
</dbReference>
<reference evidence="1 2" key="1">
    <citation type="submission" date="2011-08" db="EMBL/GenBank/DDBJ databases">
        <authorList>
            <person name="Weinstock G."/>
            <person name="Sodergren E."/>
            <person name="Clifton S."/>
            <person name="Fulton L."/>
            <person name="Fulton B."/>
            <person name="Courtney L."/>
            <person name="Fronick C."/>
            <person name="Harrison M."/>
            <person name="Strong C."/>
            <person name="Farmer C."/>
            <person name="Delahaunty K."/>
            <person name="Markovic C."/>
            <person name="Hall O."/>
            <person name="Minx P."/>
            <person name="Tomlinson C."/>
            <person name="Mitreva M."/>
            <person name="Hou S."/>
            <person name="Chen J."/>
            <person name="Wollam A."/>
            <person name="Pepin K.H."/>
            <person name="Johnson M."/>
            <person name="Bhonagiri V."/>
            <person name="Zhang X."/>
            <person name="Suruliraj S."/>
            <person name="Warren W."/>
            <person name="Chinwalla A."/>
            <person name="Mardis E.R."/>
            <person name="Wilson R.K."/>
        </authorList>
    </citation>
    <scope>NUCLEOTIDE SEQUENCE [LARGE SCALE GENOMIC DNA]</scope>
    <source>
        <strain evidence="1 2">DSM 18206</strain>
    </source>
</reference>
<protein>
    <submittedName>
        <fullName evidence="1">Uncharacterized protein</fullName>
    </submittedName>
</protein>